<dbReference type="InterPro" id="IPR045335">
    <property type="entry name" value="FtsQ_C_sf"/>
</dbReference>
<evidence type="ECO:0000259" key="11">
    <source>
        <dbReference type="PROSITE" id="PS51779"/>
    </source>
</evidence>
<comment type="similarity">
    <text evidence="9">Belongs to the FtsQ/DivIB family. FtsQ subfamily.</text>
</comment>
<dbReference type="GO" id="GO:0032153">
    <property type="term" value="C:cell division site"/>
    <property type="evidence" value="ECO:0007669"/>
    <property type="project" value="UniProtKB-UniRule"/>
</dbReference>
<dbReference type="PANTHER" id="PTHR35851">
    <property type="entry name" value="CELL DIVISION PROTEIN FTSQ"/>
    <property type="match status" value="1"/>
</dbReference>
<keyword evidence="5 9" id="KW-0812">Transmembrane</keyword>
<dbReference type="Pfam" id="PF03799">
    <property type="entry name" value="FtsQ_DivIB_C"/>
    <property type="match status" value="1"/>
</dbReference>
<dbReference type="InterPro" id="IPR034746">
    <property type="entry name" value="POTRA"/>
</dbReference>
<protein>
    <recommendedName>
        <fullName evidence="9">Cell division protein FtsQ</fullName>
    </recommendedName>
</protein>
<dbReference type="InterPro" id="IPR005548">
    <property type="entry name" value="Cell_div_FtsQ/DivIB_C"/>
</dbReference>
<evidence type="ECO:0000313" key="13">
    <source>
        <dbReference type="Proteomes" id="UP000244081"/>
    </source>
</evidence>
<dbReference type="Pfam" id="PF08478">
    <property type="entry name" value="POTRA_1"/>
    <property type="match status" value="1"/>
</dbReference>
<comment type="function">
    <text evidence="9">Essential cell division protein.</text>
</comment>
<dbReference type="InterPro" id="IPR013685">
    <property type="entry name" value="POTRA_FtsQ_type"/>
</dbReference>
<reference evidence="12 13" key="1">
    <citation type="submission" date="2018-04" db="EMBL/GenBank/DDBJ databases">
        <title>Genomic Encyclopedia of Archaeal and Bacterial Type Strains, Phase II (KMG-II): from individual species to whole genera.</title>
        <authorList>
            <person name="Goeker M."/>
        </authorList>
    </citation>
    <scope>NUCLEOTIDE SEQUENCE [LARGE SCALE GENOMIC DNA]</scope>
    <source>
        <strain evidence="12 13">DSM 23382</strain>
    </source>
</reference>
<gene>
    <name evidence="9" type="primary">ftsQ</name>
    <name evidence="12" type="ORF">C8N35_109108</name>
</gene>
<feature type="region of interest" description="Disordered" evidence="10">
    <location>
        <begin position="1"/>
        <end position="23"/>
    </location>
</feature>
<dbReference type="PROSITE" id="PS51779">
    <property type="entry name" value="POTRA"/>
    <property type="match status" value="1"/>
</dbReference>
<dbReference type="HAMAP" id="MF_00911">
    <property type="entry name" value="FtsQ_subfam"/>
    <property type="match status" value="1"/>
</dbReference>
<evidence type="ECO:0000256" key="8">
    <source>
        <dbReference type="ARBA" id="ARBA00023306"/>
    </source>
</evidence>
<dbReference type="Gene3D" id="3.40.50.11690">
    <property type="entry name" value="Cell division protein FtsQ/DivIB"/>
    <property type="match status" value="1"/>
</dbReference>
<keyword evidence="2 9" id="KW-1003">Cell membrane</keyword>
<accession>A0A2T5V4Y2</accession>
<keyword evidence="13" id="KW-1185">Reference proteome</keyword>
<dbReference type="GO" id="GO:0005886">
    <property type="term" value="C:plasma membrane"/>
    <property type="evidence" value="ECO:0007669"/>
    <property type="project" value="UniProtKB-SubCell"/>
</dbReference>
<comment type="caution">
    <text evidence="12">The sequence shown here is derived from an EMBL/GenBank/DDBJ whole genome shotgun (WGS) entry which is preliminary data.</text>
</comment>
<evidence type="ECO:0000256" key="10">
    <source>
        <dbReference type="SAM" id="MobiDB-lite"/>
    </source>
</evidence>
<evidence type="ECO:0000256" key="5">
    <source>
        <dbReference type="ARBA" id="ARBA00022692"/>
    </source>
</evidence>
<dbReference type="Gene3D" id="3.10.20.310">
    <property type="entry name" value="membrane protein fhac"/>
    <property type="match status" value="1"/>
</dbReference>
<dbReference type="RefSeq" id="WP_210203605.1">
    <property type="nucleotide sequence ID" value="NZ_QAYG01000009.1"/>
</dbReference>
<keyword evidence="3 9" id="KW-0997">Cell inner membrane</keyword>
<keyword evidence="6 9" id="KW-1133">Transmembrane helix</keyword>
<evidence type="ECO:0000256" key="7">
    <source>
        <dbReference type="ARBA" id="ARBA00023136"/>
    </source>
</evidence>
<organism evidence="12 13">
    <name type="scientific">Breoghania corrubedonensis</name>
    <dbReference type="NCBI Taxonomy" id="665038"/>
    <lineage>
        <taxon>Bacteria</taxon>
        <taxon>Pseudomonadati</taxon>
        <taxon>Pseudomonadota</taxon>
        <taxon>Alphaproteobacteria</taxon>
        <taxon>Hyphomicrobiales</taxon>
        <taxon>Stappiaceae</taxon>
        <taxon>Breoghania</taxon>
    </lineage>
</organism>
<proteinExistence type="inferred from homology"/>
<comment type="subcellular location">
    <subcellularLocation>
        <location evidence="9">Cell inner membrane</location>
        <topology evidence="9">Single-pass type II membrane protein</topology>
    </subcellularLocation>
    <subcellularLocation>
        <location evidence="1">Membrane</location>
    </subcellularLocation>
    <text evidence="9">Localizes to the division septum.</text>
</comment>
<name>A0A2T5V4Y2_9HYPH</name>
<keyword evidence="7 9" id="KW-0472">Membrane</keyword>
<evidence type="ECO:0000256" key="9">
    <source>
        <dbReference type="HAMAP-Rule" id="MF_00911"/>
    </source>
</evidence>
<evidence type="ECO:0000256" key="6">
    <source>
        <dbReference type="ARBA" id="ARBA00022989"/>
    </source>
</evidence>
<evidence type="ECO:0000256" key="3">
    <source>
        <dbReference type="ARBA" id="ARBA00022519"/>
    </source>
</evidence>
<evidence type="ECO:0000256" key="1">
    <source>
        <dbReference type="ARBA" id="ARBA00004370"/>
    </source>
</evidence>
<evidence type="ECO:0000256" key="4">
    <source>
        <dbReference type="ARBA" id="ARBA00022618"/>
    </source>
</evidence>
<dbReference type="PANTHER" id="PTHR35851:SF1">
    <property type="entry name" value="CELL DIVISION PROTEIN FTSQ"/>
    <property type="match status" value="1"/>
</dbReference>
<dbReference type="GO" id="GO:0090529">
    <property type="term" value="P:cell septum assembly"/>
    <property type="evidence" value="ECO:0007669"/>
    <property type="project" value="InterPro"/>
</dbReference>
<dbReference type="InterPro" id="IPR026579">
    <property type="entry name" value="FtsQ"/>
</dbReference>
<evidence type="ECO:0000256" key="2">
    <source>
        <dbReference type="ARBA" id="ARBA00022475"/>
    </source>
</evidence>
<sequence>MLALGKRRNDKANETAGTGMKPGRGVARLNRRPVWREAGFLAHLPVWTGTAGALGFLGATVLYGMMLGGYTQAATDALTAEAGFSIKAIQLSGQRETTEFEILEELEIPNGSSLLTFDAAAARQRLQRNPWVRDVSVQKFYPGTLKVSLSERVPYALWQRGKIVSIIDRDGTVITDEVKERYANLPLVVGHGAQKEAPQILAELDGVPELRSRVRALVLIAERRWNLVLENNITVRLPEDGVDEALRYLVRLDQEKGLLSRDITAVDLRLKDRIVVRLAKDAKLNRGGDQSGVAVSRKGADT</sequence>
<dbReference type="Proteomes" id="UP000244081">
    <property type="component" value="Unassembled WGS sequence"/>
</dbReference>
<keyword evidence="8 9" id="KW-0131">Cell cycle</keyword>
<evidence type="ECO:0000313" key="12">
    <source>
        <dbReference type="EMBL" id="PTW58804.1"/>
    </source>
</evidence>
<dbReference type="GO" id="GO:0043093">
    <property type="term" value="P:FtsZ-dependent cytokinesis"/>
    <property type="evidence" value="ECO:0007669"/>
    <property type="project" value="UniProtKB-UniRule"/>
</dbReference>
<dbReference type="AlphaFoldDB" id="A0A2T5V4Y2"/>
<keyword evidence="4 9" id="KW-0132">Cell division</keyword>
<dbReference type="EMBL" id="QAYG01000009">
    <property type="protein sequence ID" value="PTW58804.1"/>
    <property type="molecule type" value="Genomic_DNA"/>
</dbReference>
<feature type="domain" description="POTRA" evidence="11">
    <location>
        <begin position="84"/>
        <end position="152"/>
    </location>
</feature>